<keyword evidence="3" id="KW-1185">Reference proteome</keyword>
<evidence type="ECO:0000313" key="3">
    <source>
        <dbReference type="Proteomes" id="UP000822688"/>
    </source>
</evidence>
<evidence type="ECO:0000259" key="1">
    <source>
        <dbReference type="PROSITE" id="PS50011"/>
    </source>
</evidence>
<dbReference type="SMART" id="SM00220">
    <property type="entry name" value="S_TKc"/>
    <property type="match status" value="1"/>
</dbReference>
<dbReference type="InterPro" id="IPR000719">
    <property type="entry name" value="Prot_kinase_dom"/>
</dbReference>
<dbReference type="InterPro" id="IPR051681">
    <property type="entry name" value="Ser/Thr_Kinases-Pseudokinases"/>
</dbReference>
<dbReference type="AlphaFoldDB" id="A0A8T0H6M6"/>
<dbReference type="Pfam" id="PF00069">
    <property type="entry name" value="Pkinase"/>
    <property type="match status" value="1"/>
</dbReference>
<organism evidence="2 3">
    <name type="scientific">Ceratodon purpureus</name>
    <name type="common">Fire moss</name>
    <name type="synonym">Dicranum purpureum</name>
    <dbReference type="NCBI Taxonomy" id="3225"/>
    <lineage>
        <taxon>Eukaryota</taxon>
        <taxon>Viridiplantae</taxon>
        <taxon>Streptophyta</taxon>
        <taxon>Embryophyta</taxon>
        <taxon>Bryophyta</taxon>
        <taxon>Bryophytina</taxon>
        <taxon>Bryopsida</taxon>
        <taxon>Dicranidae</taxon>
        <taxon>Pseudoditrichales</taxon>
        <taxon>Ditrichaceae</taxon>
        <taxon>Ceratodon</taxon>
    </lineage>
</organism>
<dbReference type="InterPro" id="IPR008271">
    <property type="entry name" value="Ser/Thr_kinase_AS"/>
</dbReference>
<dbReference type="InterPro" id="IPR011009">
    <property type="entry name" value="Kinase-like_dom_sf"/>
</dbReference>
<dbReference type="SUPFAM" id="SSF56112">
    <property type="entry name" value="Protein kinase-like (PK-like)"/>
    <property type="match status" value="1"/>
</dbReference>
<dbReference type="Gene3D" id="1.10.510.10">
    <property type="entry name" value="Transferase(Phosphotransferase) domain 1"/>
    <property type="match status" value="1"/>
</dbReference>
<reference evidence="2" key="1">
    <citation type="submission" date="2020-06" db="EMBL/GenBank/DDBJ databases">
        <title>WGS assembly of Ceratodon purpureus strain R40.</title>
        <authorList>
            <person name="Carey S.B."/>
            <person name="Jenkins J."/>
            <person name="Shu S."/>
            <person name="Lovell J.T."/>
            <person name="Sreedasyam A."/>
            <person name="Maumus F."/>
            <person name="Tiley G.P."/>
            <person name="Fernandez-Pozo N."/>
            <person name="Barry K."/>
            <person name="Chen C."/>
            <person name="Wang M."/>
            <person name="Lipzen A."/>
            <person name="Daum C."/>
            <person name="Saski C.A."/>
            <person name="Payton A.C."/>
            <person name="Mcbreen J.C."/>
            <person name="Conrad R.E."/>
            <person name="Kollar L.M."/>
            <person name="Olsson S."/>
            <person name="Huttunen S."/>
            <person name="Landis J.B."/>
            <person name="Wickett N.J."/>
            <person name="Johnson M.G."/>
            <person name="Rensing S.A."/>
            <person name="Grimwood J."/>
            <person name="Schmutz J."/>
            <person name="Mcdaniel S.F."/>
        </authorList>
    </citation>
    <scope>NUCLEOTIDE SEQUENCE</scope>
    <source>
        <strain evidence="2">R40</strain>
    </source>
</reference>
<dbReference type="PROSITE" id="PS00108">
    <property type="entry name" value="PROTEIN_KINASE_ST"/>
    <property type="match status" value="1"/>
</dbReference>
<dbReference type="GO" id="GO:0004674">
    <property type="term" value="F:protein serine/threonine kinase activity"/>
    <property type="evidence" value="ECO:0007669"/>
    <property type="project" value="TreeGrafter"/>
</dbReference>
<protein>
    <recommendedName>
        <fullName evidence="1">Protein kinase domain-containing protein</fullName>
    </recommendedName>
</protein>
<evidence type="ECO:0000313" key="2">
    <source>
        <dbReference type="EMBL" id="KAG0567003.1"/>
    </source>
</evidence>
<accession>A0A8T0H6M6</accession>
<name>A0A8T0H6M6_CERPU</name>
<proteinExistence type="predicted"/>
<gene>
    <name evidence="2" type="ORF">KC19_7G103400</name>
</gene>
<dbReference type="EMBL" id="CM026428">
    <property type="protein sequence ID" value="KAG0567003.1"/>
    <property type="molecule type" value="Genomic_DNA"/>
</dbReference>
<sequence length="575" mass="66911">MDGASSSYSQEIYEDTGVYKDYIKRSVYSFKPVSAEEEAHCRHECCIKVTTACTHMNELFRTWRDNDWDDKESFLRLNRRKCEDLLCYLKRARESYQSKRCELVAREFLAAVQQAKFLVVESSDNKWLLKALELWDCSQHFFEVFMDLFWWARIMSLGVTNTCEQLNFWVEEQDEKLYSKQLLEAQRDDKKTLDAMVKTAIQDKLIRRKDDPEHELALILEDRLNYRSIRHPSILTKFLFCIRTRISLLNKSSSKSGQNGVVLPFQWVYGKQFAVKMRQPNTTTVENMFRHEFDILDKYRSPYIVGVVGYWEIQSWLDIPRLSTTLCPFLLMEAMECDLDGLISHHKNLHGTKPAGFSPLEAIKLMLPVAKALRFLHSNDVAHRDIKPQNIMCRNAMRLDHFDDTTVKLIDFGEATVNVSEILSHTNRPAGTPGYMDPEMTKRDPETGIRLGYDLLMADVFSFAMVFLDLLTWTSPWEESGIHRGREVQEKLNKGERPPLPDELPEYVSFIVQSCWCADPPARPSFKDVCSMLQNAKLLLLDESFFGEPDLGRLFCYEDGDCMERSIVDRAFLQA</sequence>
<dbReference type="PROSITE" id="PS50011">
    <property type="entry name" value="PROTEIN_KINASE_DOM"/>
    <property type="match status" value="1"/>
</dbReference>
<comment type="caution">
    <text evidence="2">The sequence shown here is derived from an EMBL/GenBank/DDBJ whole genome shotgun (WGS) entry which is preliminary data.</text>
</comment>
<dbReference type="GO" id="GO:0005524">
    <property type="term" value="F:ATP binding"/>
    <property type="evidence" value="ECO:0007669"/>
    <property type="project" value="InterPro"/>
</dbReference>
<dbReference type="PANTHER" id="PTHR44329">
    <property type="entry name" value="SERINE/THREONINE-PROTEIN KINASE TNNI3K-RELATED"/>
    <property type="match status" value="1"/>
</dbReference>
<dbReference type="Proteomes" id="UP000822688">
    <property type="component" value="Chromosome 7"/>
</dbReference>
<feature type="domain" description="Protein kinase" evidence="1">
    <location>
        <begin position="248"/>
        <end position="546"/>
    </location>
</feature>
<dbReference type="PANTHER" id="PTHR44329:SF260">
    <property type="entry name" value="PROTEIN KINASE DOMAIN-CONTAINING PROTEIN"/>
    <property type="match status" value="1"/>
</dbReference>